<evidence type="ECO:0000313" key="2">
    <source>
        <dbReference type="Proteomes" id="UP000217763"/>
    </source>
</evidence>
<protein>
    <recommendedName>
        <fullName evidence="3">Transposase</fullName>
    </recommendedName>
</protein>
<name>A0A291HMM0_9GAMM</name>
<sequence>MDRSYIKRSQYVVGKILQIEGDNRLGLSLNRSGHHMAIIRVGQHNARNKPLIAGDQGTWYMTIHQFTHSLDL</sequence>
<dbReference type="Proteomes" id="UP000217763">
    <property type="component" value="Chromosome"/>
</dbReference>
<dbReference type="EMBL" id="CP012621">
    <property type="protein sequence ID" value="ATG73476.1"/>
    <property type="molecule type" value="Genomic_DNA"/>
</dbReference>
<organism evidence="1 2">
    <name type="scientific">Zobellella denitrificans</name>
    <dbReference type="NCBI Taxonomy" id="347534"/>
    <lineage>
        <taxon>Bacteria</taxon>
        <taxon>Pseudomonadati</taxon>
        <taxon>Pseudomonadota</taxon>
        <taxon>Gammaproteobacteria</taxon>
        <taxon>Aeromonadales</taxon>
        <taxon>Aeromonadaceae</taxon>
        <taxon>Zobellella</taxon>
    </lineage>
</organism>
<evidence type="ECO:0008006" key="3">
    <source>
        <dbReference type="Google" id="ProtNLM"/>
    </source>
</evidence>
<dbReference type="KEGG" id="zdf:AN401_06000"/>
<evidence type="ECO:0000313" key="1">
    <source>
        <dbReference type="EMBL" id="ATG73476.1"/>
    </source>
</evidence>
<reference evidence="2" key="1">
    <citation type="submission" date="2015-09" db="EMBL/GenBank/DDBJ databases">
        <authorList>
            <person name="Shao Z."/>
            <person name="Wang L."/>
        </authorList>
    </citation>
    <scope>NUCLEOTIDE SEQUENCE [LARGE SCALE GENOMIC DNA]</scope>
    <source>
        <strain evidence="2">F13-1</strain>
    </source>
</reference>
<proteinExistence type="predicted"/>
<dbReference type="AlphaFoldDB" id="A0A291HMM0"/>
<accession>A0A291HMM0</accession>
<gene>
    <name evidence="1" type="ORF">AN401_06000</name>
</gene>
<keyword evidence="2" id="KW-1185">Reference proteome</keyword>